<evidence type="ECO:0000313" key="2">
    <source>
        <dbReference type="Proteomes" id="UP000001106"/>
    </source>
</evidence>
<gene>
    <name evidence="1" type="ordered locus">Maeo_1263</name>
</gene>
<dbReference type="Proteomes" id="UP000001106">
    <property type="component" value="Chromosome"/>
</dbReference>
<sequence length="32" mass="3676">MRGSSKKLKLCGIISYCKELPNKIYVISIYNL</sequence>
<proteinExistence type="predicted"/>
<dbReference type="STRING" id="419665.Maeo_1263"/>
<evidence type="ECO:0000313" key="1">
    <source>
        <dbReference type="EMBL" id="ABR56839.1"/>
    </source>
</evidence>
<reference evidence="1" key="1">
    <citation type="submission" date="2007-06" db="EMBL/GenBank/DDBJ databases">
        <title>Complete sequence of Methanococcus aeolicus Nankai-3.</title>
        <authorList>
            <consortium name="US DOE Joint Genome Institute"/>
            <person name="Copeland A."/>
            <person name="Lucas S."/>
            <person name="Lapidus A."/>
            <person name="Barry K."/>
            <person name="Glavina del Rio T."/>
            <person name="Dalin E."/>
            <person name="Tice H."/>
            <person name="Pitluck S."/>
            <person name="Chain P."/>
            <person name="Malfatti S."/>
            <person name="Shin M."/>
            <person name="Vergez L."/>
            <person name="Schmutz J."/>
            <person name="Larimer F."/>
            <person name="Land M."/>
            <person name="Hauser L."/>
            <person name="Kyrpides N."/>
            <person name="Lykidis A."/>
            <person name="Sieprawska-Lupa M."/>
            <person name="Whitman W.B."/>
            <person name="Richardson P."/>
        </authorList>
    </citation>
    <scope>NUCLEOTIDE SEQUENCE [LARGE SCALE GENOMIC DNA]</scope>
    <source>
        <strain evidence="1">Nankai-3</strain>
    </source>
</reference>
<dbReference type="KEGG" id="mae:Maeo_1263"/>
<dbReference type="AlphaFoldDB" id="A6UWG7"/>
<dbReference type="EMBL" id="CP000743">
    <property type="protein sequence ID" value="ABR56839.1"/>
    <property type="molecule type" value="Genomic_DNA"/>
</dbReference>
<name>A6UWG7_META3</name>
<dbReference type="HOGENOM" id="CLU_3387469_0_0_2"/>
<organism evidence="1 2">
    <name type="scientific">Methanococcus aeolicus (strain ATCC BAA-1280 / DSM 17508 / OCM 812 / Nankai-3)</name>
    <dbReference type="NCBI Taxonomy" id="419665"/>
    <lineage>
        <taxon>Archaea</taxon>
        <taxon>Methanobacteriati</taxon>
        <taxon>Methanobacteriota</taxon>
        <taxon>Methanomada group</taxon>
        <taxon>Methanococci</taxon>
        <taxon>Methanococcales</taxon>
        <taxon>Methanococcaceae</taxon>
        <taxon>Methanococcus</taxon>
    </lineage>
</organism>
<keyword evidence="2" id="KW-1185">Reference proteome</keyword>
<accession>A6UWG7</accession>
<protein>
    <submittedName>
        <fullName evidence="1">Uncharacterized protein</fullName>
    </submittedName>
</protein>